<dbReference type="SUPFAM" id="SSF54373">
    <property type="entry name" value="FAD-linked reductases, C-terminal domain"/>
    <property type="match status" value="1"/>
</dbReference>
<protein>
    <submittedName>
        <fullName evidence="3">Amino acid dehydrogenase</fullName>
    </submittedName>
</protein>
<gene>
    <name evidence="3" type="ORF">ABB29_15250</name>
</gene>
<evidence type="ECO:0000259" key="2">
    <source>
        <dbReference type="Pfam" id="PF01266"/>
    </source>
</evidence>
<reference evidence="3 4" key="1">
    <citation type="submission" date="2015-05" db="EMBL/GenBank/DDBJ databases">
        <title>Genome sequencing and analysis of members of genus Stenotrophomonas.</title>
        <authorList>
            <person name="Patil P.P."/>
            <person name="Midha S."/>
            <person name="Patil P.B."/>
        </authorList>
    </citation>
    <scope>NUCLEOTIDE SEQUENCE [LARGE SCALE GENOMIC DNA]</scope>
    <source>
        <strain evidence="3 4">DSM 21858</strain>
    </source>
</reference>
<dbReference type="STRING" id="344882.ABB29_15250"/>
<dbReference type="AlphaFoldDB" id="A0A0R0CER1"/>
<dbReference type="GO" id="GO:0016491">
    <property type="term" value="F:oxidoreductase activity"/>
    <property type="evidence" value="ECO:0007669"/>
    <property type="project" value="UniProtKB-KW"/>
</dbReference>
<accession>A0A0R0CER1</accession>
<proteinExistence type="predicted"/>
<dbReference type="EMBL" id="LDJL01000018">
    <property type="protein sequence ID" value="KRG67893.1"/>
    <property type="molecule type" value="Genomic_DNA"/>
</dbReference>
<name>A0A0R0CER1_9GAMM</name>
<evidence type="ECO:0000256" key="1">
    <source>
        <dbReference type="ARBA" id="ARBA00023002"/>
    </source>
</evidence>
<dbReference type="Gene3D" id="3.30.9.10">
    <property type="entry name" value="D-Amino Acid Oxidase, subunit A, domain 2"/>
    <property type="match status" value="1"/>
</dbReference>
<dbReference type="PANTHER" id="PTHR13847:SF289">
    <property type="entry name" value="GLYCINE OXIDASE"/>
    <property type="match status" value="1"/>
</dbReference>
<keyword evidence="1" id="KW-0560">Oxidoreductase</keyword>
<dbReference type="InterPro" id="IPR036188">
    <property type="entry name" value="FAD/NAD-bd_sf"/>
</dbReference>
<organism evidence="3 4">
    <name type="scientific">Pseudoxanthomonas dokdonensis</name>
    <dbReference type="NCBI Taxonomy" id="344882"/>
    <lineage>
        <taxon>Bacteria</taxon>
        <taxon>Pseudomonadati</taxon>
        <taxon>Pseudomonadota</taxon>
        <taxon>Gammaproteobacteria</taxon>
        <taxon>Lysobacterales</taxon>
        <taxon>Lysobacteraceae</taxon>
        <taxon>Pseudoxanthomonas</taxon>
    </lineage>
</organism>
<dbReference type="Gene3D" id="3.50.50.60">
    <property type="entry name" value="FAD/NAD(P)-binding domain"/>
    <property type="match status" value="2"/>
</dbReference>
<dbReference type="Proteomes" id="UP000052052">
    <property type="component" value="Unassembled WGS sequence"/>
</dbReference>
<comment type="caution">
    <text evidence="3">The sequence shown here is derived from an EMBL/GenBank/DDBJ whole genome shotgun (WGS) entry which is preliminary data.</text>
</comment>
<feature type="domain" description="FAD dependent oxidoreductase" evidence="2">
    <location>
        <begin position="9"/>
        <end position="399"/>
    </location>
</feature>
<dbReference type="SUPFAM" id="SSF51905">
    <property type="entry name" value="FAD/NAD(P)-binding domain"/>
    <property type="match status" value="1"/>
</dbReference>
<evidence type="ECO:0000313" key="4">
    <source>
        <dbReference type="Proteomes" id="UP000052052"/>
    </source>
</evidence>
<evidence type="ECO:0000313" key="3">
    <source>
        <dbReference type="EMBL" id="KRG67893.1"/>
    </source>
</evidence>
<dbReference type="Pfam" id="PF01266">
    <property type="entry name" value="DAO"/>
    <property type="match status" value="1"/>
</dbReference>
<dbReference type="InterPro" id="IPR006076">
    <property type="entry name" value="FAD-dep_OxRdtase"/>
</dbReference>
<sequence length="418" mass="46424">MAVTREQDDVLILGAGAIGLATGLALLEAGRSVRILEARTVGSGASHGNCGTITPSHAPPLAAAGVIGKALRWMLTPDAPLYLKPRVDPALWSWLLKFSRRCNPDDWRDSTQARAAILNDSRQRLRQWIERYQLQCEFAEQGLDYVFRDPANLQRNLDECEALREWGVRSEFIAADDYLRQEPALRDGIVGAIRFPDDARLRPDRYVAELARALRERGGIIEEHCKVQSLQPQSAGVDVSTSAERFWSRDCVVALGAWSPALLAQLRLTLPVQPGKGYSITYSRPSLVPRRPMVLKDRSVCVTAWDSGFRLGSTMEFSGYDSTLNPRRLAALERAAQEYLREPAGTQVQERWAGWRPMTYDDVPLLGRAPGHSRLWIAAGHGMLGISMSTGSGQLMADLMTGRSPAFDPRPYRVERCA</sequence>
<dbReference type="PATRIC" id="fig|344882.3.peg.1432"/>
<keyword evidence="4" id="KW-1185">Reference proteome</keyword>
<dbReference type="GO" id="GO:0005737">
    <property type="term" value="C:cytoplasm"/>
    <property type="evidence" value="ECO:0007669"/>
    <property type="project" value="TreeGrafter"/>
</dbReference>
<dbReference type="PANTHER" id="PTHR13847">
    <property type="entry name" value="SARCOSINE DEHYDROGENASE-RELATED"/>
    <property type="match status" value="1"/>
</dbReference>